<accession>A0ABQ8SBR6</accession>
<evidence type="ECO:0000313" key="2">
    <source>
        <dbReference type="Proteomes" id="UP001148838"/>
    </source>
</evidence>
<sequence length="183" mass="20326">MNPGSSTESYPAFAHIGLRENPGKNLNQVTFPDRDSNPGHLVSRPDALTVTPQGFYRVVLVFVTDVSTAMLWSSSEQLLDKEIVESKIEKSKENWEDKFKSYTSTLEQTLFPYGDTAQVGVASPSIRHLHSYAAAAIAFESKQNNNMGGVIVGGRRIKCIRFADDMALLAEKEMILKDMLLEL</sequence>
<dbReference type="EMBL" id="JAJSOF020000031">
    <property type="protein sequence ID" value="KAJ4431281.1"/>
    <property type="molecule type" value="Genomic_DNA"/>
</dbReference>
<comment type="caution">
    <text evidence="1">The sequence shown here is derived from an EMBL/GenBank/DDBJ whole genome shotgun (WGS) entry which is preliminary data.</text>
</comment>
<evidence type="ECO:0008006" key="3">
    <source>
        <dbReference type="Google" id="ProtNLM"/>
    </source>
</evidence>
<protein>
    <recommendedName>
        <fullName evidence="3">Reverse transcriptase domain-containing protein</fullName>
    </recommendedName>
</protein>
<dbReference type="Proteomes" id="UP001148838">
    <property type="component" value="Unassembled WGS sequence"/>
</dbReference>
<name>A0ABQ8SBR6_PERAM</name>
<evidence type="ECO:0000313" key="1">
    <source>
        <dbReference type="EMBL" id="KAJ4431281.1"/>
    </source>
</evidence>
<keyword evidence="2" id="KW-1185">Reference proteome</keyword>
<gene>
    <name evidence="1" type="ORF">ANN_19878</name>
</gene>
<proteinExistence type="predicted"/>
<reference evidence="1 2" key="1">
    <citation type="journal article" date="2022" name="Allergy">
        <title>Genome assembly and annotation of Periplaneta americana reveal a comprehensive cockroach allergen profile.</title>
        <authorList>
            <person name="Wang L."/>
            <person name="Xiong Q."/>
            <person name="Saelim N."/>
            <person name="Wang L."/>
            <person name="Nong W."/>
            <person name="Wan A.T."/>
            <person name="Shi M."/>
            <person name="Liu X."/>
            <person name="Cao Q."/>
            <person name="Hui J.H.L."/>
            <person name="Sookrung N."/>
            <person name="Leung T.F."/>
            <person name="Tungtrongchitr A."/>
            <person name="Tsui S.K.W."/>
        </authorList>
    </citation>
    <scope>NUCLEOTIDE SEQUENCE [LARGE SCALE GENOMIC DNA]</scope>
    <source>
        <strain evidence="1">PWHHKU_190912</strain>
    </source>
</reference>
<organism evidence="1 2">
    <name type="scientific">Periplaneta americana</name>
    <name type="common">American cockroach</name>
    <name type="synonym">Blatta americana</name>
    <dbReference type="NCBI Taxonomy" id="6978"/>
    <lineage>
        <taxon>Eukaryota</taxon>
        <taxon>Metazoa</taxon>
        <taxon>Ecdysozoa</taxon>
        <taxon>Arthropoda</taxon>
        <taxon>Hexapoda</taxon>
        <taxon>Insecta</taxon>
        <taxon>Pterygota</taxon>
        <taxon>Neoptera</taxon>
        <taxon>Polyneoptera</taxon>
        <taxon>Dictyoptera</taxon>
        <taxon>Blattodea</taxon>
        <taxon>Blattoidea</taxon>
        <taxon>Blattidae</taxon>
        <taxon>Blattinae</taxon>
        <taxon>Periplaneta</taxon>
    </lineage>
</organism>